<comment type="caution">
    <text evidence="3">The sequence shown here is derived from an EMBL/GenBank/DDBJ whole genome shotgun (WGS) entry which is preliminary data.</text>
</comment>
<feature type="transmembrane region" description="Helical" evidence="2">
    <location>
        <begin position="30"/>
        <end position="52"/>
    </location>
</feature>
<dbReference type="EMBL" id="CAMXCT030003135">
    <property type="protein sequence ID" value="CAL4789984.1"/>
    <property type="molecule type" value="Genomic_DNA"/>
</dbReference>
<name>A0A9P1D4Z1_9DINO</name>
<accession>A0A9P1D4Z1</accession>
<gene>
    <name evidence="3" type="ORF">C1SCF055_LOCUS28612</name>
</gene>
<dbReference type="EMBL" id="CAMXCT010003135">
    <property type="protein sequence ID" value="CAI4002672.1"/>
    <property type="molecule type" value="Genomic_DNA"/>
</dbReference>
<protein>
    <submittedName>
        <fullName evidence="3">Uncharacterized protein</fullName>
    </submittedName>
</protein>
<evidence type="ECO:0000256" key="2">
    <source>
        <dbReference type="SAM" id="Phobius"/>
    </source>
</evidence>
<dbReference type="Proteomes" id="UP001152797">
    <property type="component" value="Unassembled WGS sequence"/>
</dbReference>
<evidence type="ECO:0000313" key="4">
    <source>
        <dbReference type="EMBL" id="CAL1156047.1"/>
    </source>
</evidence>
<dbReference type="EMBL" id="CAMXCT020003135">
    <property type="protein sequence ID" value="CAL1156047.1"/>
    <property type="molecule type" value="Genomic_DNA"/>
</dbReference>
<feature type="region of interest" description="Disordered" evidence="1">
    <location>
        <begin position="84"/>
        <end position="111"/>
    </location>
</feature>
<evidence type="ECO:0000313" key="5">
    <source>
        <dbReference type="Proteomes" id="UP001152797"/>
    </source>
</evidence>
<feature type="region of interest" description="Disordered" evidence="1">
    <location>
        <begin position="58"/>
        <end position="77"/>
    </location>
</feature>
<reference evidence="3" key="1">
    <citation type="submission" date="2022-10" db="EMBL/GenBank/DDBJ databases">
        <authorList>
            <person name="Chen Y."/>
            <person name="Dougan E. K."/>
            <person name="Chan C."/>
            <person name="Rhodes N."/>
            <person name="Thang M."/>
        </authorList>
    </citation>
    <scope>NUCLEOTIDE SEQUENCE</scope>
</reference>
<keyword evidence="5" id="KW-1185">Reference proteome</keyword>
<proteinExistence type="predicted"/>
<evidence type="ECO:0000256" key="1">
    <source>
        <dbReference type="SAM" id="MobiDB-lite"/>
    </source>
</evidence>
<sequence length="123" mass="13177">MRCDYCPDGKEVADDMMSCEDETFLGLTEIQWAAIGTGLAACSILASAFLTLRRCCKTDGDKQTPSPSPTTSEIPVVQAVQIGSRPVPEGTSPQNKVVAASPPATFSDPYSQDFKEQMAEINL</sequence>
<evidence type="ECO:0000313" key="3">
    <source>
        <dbReference type="EMBL" id="CAI4002672.1"/>
    </source>
</evidence>
<dbReference type="AlphaFoldDB" id="A0A9P1D4Z1"/>
<organism evidence="3">
    <name type="scientific">Cladocopium goreaui</name>
    <dbReference type="NCBI Taxonomy" id="2562237"/>
    <lineage>
        <taxon>Eukaryota</taxon>
        <taxon>Sar</taxon>
        <taxon>Alveolata</taxon>
        <taxon>Dinophyceae</taxon>
        <taxon>Suessiales</taxon>
        <taxon>Symbiodiniaceae</taxon>
        <taxon>Cladocopium</taxon>
    </lineage>
</organism>
<keyword evidence="2" id="KW-0472">Membrane</keyword>
<reference evidence="4" key="2">
    <citation type="submission" date="2024-04" db="EMBL/GenBank/DDBJ databases">
        <authorList>
            <person name="Chen Y."/>
            <person name="Shah S."/>
            <person name="Dougan E. K."/>
            <person name="Thang M."/>
            <person name="Chan C."/>
        </authorList>
    </citation>
    <scope>NUCLEOTIDE SEQUENCE [LARGE SCALE GENOMIC DNA]</scope>
</reference>
<dbReference type="OrthoDB" id="10592205at2759"/>
<keyword evidence="2" id="KW-0812">Transmembrane</keyword>
<keyword evidence="2" id="KW-1133">Transmembrane helix</keyword>